<dbReference type="Pfam" id="PF17777">
    <property type="entry name" value="RL10P_insert"/>
    <property type="match status" value="1"/>
</dbReference>
<comment type="function">
    <text evidence="1 6">Component of the ribosome assembly machinery. Nuclear paralog of the ribosomal protein P0, it binds pre-60S subunits at an early stage of assembly in the nucleolus, and is replaced by P0 in cytoplasmic pre-60S subunits and mature 80S ribosomes.</text>
</comment>
<dbReference type="GO" id="GO:0005737">
    <property type="term" value="C:cytoplasm"/>
    <property type="evidence" value="ECO:0007669"/>
    <property type="project" value="UniProtKB-SubCell"/>
</dbReference>
<dbReference type="GeneID" id="89957878"/>
<dbReference type="GO" id="GO:0000956">
    <property type="term" value="P:nuclear-transcribed mRNA catabolic process"/>
    <property type="evidence" value="ECO:0007669"/>
    <property type="project" value="TreeGrafter"/>
</dbReference>
<dbReference type="InterPro" id="IPR033867">
    <property type="entry name" value="Mrt4"/>
</dbReference>
<dbReference type="Proteomes" id="UP001274830">
    <property type="component" value="Unassembled WGS sequence"/>
</dbReference>
<keyword evidence="4 6" id="KW-0963">Cytoplasm</keyword>
<dbReference type="SUPFAM" id="SSF160369">
    <property type="entry name" value="Ribosomal protein L10-like"/>
    <property type="match status" value="1"/>
</dbReference>
<dbReference type="Pfam" id="PF00466">
    <property type="entry name" value="Ribosomal_L10"/>
    <property type="match status" value="1"/>
</dbReference>
<dbReference type="GO" id="GO:0000027">
    <property type="term" value="P:ribosomal large subunit assembly"/>
    <property type="evidence" value="ECO:0007669"/>
    <property type="project" value="InterPro"/>
</dbReference>
<evidence type="ECO:0000256" key="4">
    <source>
        <dbReference type="ARBA" id="ARBA00022490"/>
    </source>
</evidence>
<evidence type="ECO:0000256" key="1">
    <source>
        <dbReference type="ARBA" id="ARBA00004046"/>
    </source>
</evidence>
<evidence type="ECO:0000313" key="10">
    <source>
        <dbReference type="Proteomes" id="UP001274830"/>
    </source>
</evidence>
<dbReference type="CDD" id="cd05796">
    <property type="entry name" value="Ribosomal_P0_like"/>
    <property type="match status" value="1"/>
</dbReference>
<accession>A0AAE0WXH7</accession>
<evidence type="ECO:0000256" key="2">
    <source>
        <dbReference type="ARBA" id="ARBA00008889"/>
    </source>
</evidence>
<feature type="domain" description="Large ribosomal subunit protein uL10-like insertion" evidence="8">
    <location>
        <begin position="171"/>
        <end position="253"/>
    </location>
</feature>
<dbReference type="GO" id="GO:0005730">
    <property type="term" value="C:nucleolus"/>
    <property type="evidence" value="ECO:0007669"/>
    <property type="project" value="UniProtKB-SubCell"/>
</dbReference>
<evidence type="ECO:0000256" key="3">
    <source>
        <dbReference type="ARBA" id="ARBA00011117"/>
    </source>
</evidence>
<gene>
    <name evidence="9" type="primary">MRT4</name>
    <name evidence="9" type="ORF">LTR78_000639</name>
</gene>
<dbReference type="GO" id="GO:0030687">
    <property type="term" value="C:preribosome, large subunit precursor"/>
    <property type="evidence" value="ECO:0007669"/>
    <property type="project" value="TreeGrafter"/>
</dbReference>
<evidence type="ECO:0000259" key="8">
    <source>
        <dbReference type="Pfam" id="PF17777"/>
    </source>
</evidence>
<dbReference type="Gene3D" id="3.90.105.20">
    <property type="match status" value="1"/>
</dbReference>
<dbReference type="InterPro" id="IPR001790">
    <property type="entry name" value="Ribosomal_uL10"/>
</dbReference>
<comment type="caution">
    <text evidence="9">The sequence shown here is derived from an EMBL/GenBank/DDBJ whole genome shotgun (WGS) entry which is preliminary data.</text>
</comment>
<keyword evidence="6" id="KW-0690">Ribosome biogenesis</keyword>
<reference evidence="9" key="1">
    <citation type="submission" date="2023-07" db="EMBL/GenBank/DDBJ databases">
        <title>Black Yeasts Isolated from many extreme environments.</title>
        <authorList>
            <person name="Coleine C."/>
            <person name="Stajich J.E."/>
            <person name="Selbmann L."/>
        </authorList>
    </citation>
    <scope>NUCLEOTIDE SEQUENCE</scope>
    <source>
        <strain evidence="9">CCFEE 5485</strain>
    </source>
</reference>
<dbReference type="RefSeq" id="XP_064699621.1">
    <property type="nucleotide sequence ID" value="XM_064833352.1"/>
</dbReference>
<organism evidence="9 10">
    <name type="scientific">Recurvomyces mirabilis</name>
    <dbReference type="NCBI Taxonomy" id="574656"/>
    <lineage>
        <taxon>Eukaryota</taxon>
        <taxon>Fungi</taxon>
        <taxon>Dikarya</taxon>
        <taxon>Ascomycota</taxon>
        <taxon>Pezizomycotina</taxon>
        <taxon>Dothideomycetes</taxon>
        <taxon>Dothideomycetidae</taxon>
        <taxon>Mycosphaerellales</taxon>
        <taxon>Teratosphaeriaceae</taxon>
        <taxon>Recurvomyces</taxon>
    </lineage>
</organism>
<evidence type="ECO:0000313" key="9">
    <source>
        <dbReference type="EMBL" id="KAK3680261.1"/>
    </source>
</evidence>
<evidence type="ECO:0000256" key="5">
    <source>
        <dbReference type="ARBA" id="ARBA00023242"/>
    </source>
</evidence>
<keyword evidence="5 6" id="KW-0539">Nucleus</keyword>
<dbReference type="GO" id="GO:0006364">
    <property type="term" value="P:rRNA processing"/>
    <property type="evidence" value="ECO:0007669"/>
    <property type="project" value="TreeGrafter"/>
</dbReference>
<keyword evidence="10" id="KW-1185">Reference proteome</keyword>
<comment type="subcellular location">
    <subcellularLocation>
        <location evidence="6">Cytoplasm</location>
    </subcellularLocation>
    <subcellularLocation>
        <location evidence="6">Nucleus</location>
        <location evidence="6">Nucleolus</location>
    </subcellularLocation>
</comment>
<proteinExistence type="inferred from homology"/>
<name>A0AAE0WXH7_9PEZI</name>
<protein>
    <recommendedName>
        <fullName evidence="6">Ribosome assembly factor mrt4</fullName>
    </recommendedName>
</protein>
<dbReference type="GO" id="GO:0003723">
    <property type="term" value="F:RNA binding"/>
    <property type="evidence" value="ECO:0007669"/>
    <property type="project" value="TreeGrafter"/>
</dbReference>
<evidence type="ECO:0000256" key="7">
    <source>
        <dbReference type="SAM" id="MobiDB-lite"/>
    </source>
</evidence>
<dbReference type="InterPro" id="IPR043141">
    <property type="entry name" value="Ribosomal_uL10-like_sf"/>
</dbReference>
<dbReference type="InterPro" id="IPR040637">
    <property type="entry name" value="Ribosomal_uL10-like_insert"/>
</dbReference>
<dbReference type="AlphaFoldDB" id="A0AAE0WXH7"/>
<comment type="subunit">
    <text evidence="3 6">Associates with the pre-60S ribosomal particle.</text>
</comment>
<dbReference type="PANTHER" id="PTHR45841:SF1">
    <property type="entry name" value="MRNA TURNOVER PROTEIN 4 HOMOLOG"/>
    <property type="match status" value="1"/>
</dbReference>
<feature type="region of interest" description="Disordered" evidence="7">
    <location>
        <begin position="1"/>
        <end position="51"/>
    </location>
</feature>
<dbReference type="FunFam" id="3.90.105.20:FF:000003">
    <property type="entry name" value="Ribosome assembly factor mrt4"/>
    <property type="match status" value="1"/>
</dbReference>
<evidence type="ECO:0000256" key="6">
    <source>
        <dbReference type="RuleBase" id="RU364039"/>
    </source>
</evidence>
<dbReference type="InterPro" id="IPR051742">
    <property type="entry name" value="Ribosome_Assembly_uL10"/>
</dbReference>
<dbReference type="InterPro" id="IPR043164">
    <property type="entry name" value="Ribosomal_uL10-like_insert_sf"/>
</dbReference>
<dbReference type="EMBL" id="JAUTXT010000001">
    <property type="protein sequence ID" value="KAK3680261.1"/>
    <property type="molecule type" value="Genomic_DNA"/>
</dbReference>
<dbReference type="Gene3D" id="3.30.70.1730">
    <property type="match status" value="1"/>
</dbReference>
<sequence>MSDVRHIRPQSSESHTTVRTTTRTFLPTNLSSQQQQQQQPPPPKMPKSKRQRIVHTSVVQKKPSKEKSASLYAAVQAAADAYQHIFVFSVENMRNTYLKDVRQQFGSDGRLFYGKTKVMAKALGKGKEDEYKPGLSGLGKFLEGNVGLLLTNRGVQEVLEFFAEYRELDFARAGSKATRTFTVPAGVVYQRAGELAVEDDSPLPHPMEVMVRKWGMPTRLDKGKVVLDQEFTVVEEGREMNSSQTSLLKVFGVAMAEFRVQILAYWSAGSEEVTEVEADAGVEVIQEG</sequence>
<dbReference type="PANTHER" id="PTHR45841">
    <property type="entry name" value="MRNA TURNOVER PROTEIN 4 MRTO4"/>
    <property type="match status" value="1"/>
</dbReference>
<comment type="similarity">
    <text evidence="2 6">Belongs to the universal ribosomal protein uL10 family.</text>
</comment>
<dbReference type="FunFam" id="3.30.70.1730:FF:000005">
    <property type="entry name" value="Ribosome assembly factor mrt4"/>
    <property type="match status" value="1"/>
</dbReference>